<dbReference type="EMBL" id="CADCUP010000153">
    <property type="protein sequence ID" value="CAA9402911.1"/>
    <property type="molecule type" value="Genomic_DNA"/>
</dbReference>
<evidence type="ECO:0000256" key="1">
    <source>
        <dbReference type="SAM" id="MobiDB-lite"/>
    </source>
</evidence>
<accession>A0A6J4P134</accession>
<feature type="region of interest" description="Disordered" evidence="1">
    <location>
        <begin position="1"/>
        <end position="33"/>
    </location>
</feature>
<organism evidence="2">
    <name type="scientific">uncultured Nocardioides sp</name>
    <dbReference type="NCBI Taxonomy" id="198441"/>
    <lineage>
        <taxon>Bacteria</taxon>
        <taxon>Bacillati</taxon>
        <taxon>Actinomycetota</taxon>
        <taxon>Actinomycetes</taxon>
        <taxon>Propionibacteriales</taxon>
        <taxon>Nocardioidaceae</taxon>
        <taxon>Nocardioides</taxon>
        <taxon>environmental samples</taxon>
    </lineage>
</organism>
<evidence type="ECO:0000313" key="2">
    <source>
        <dbReference type="EMBL" id="CAA9402911.1"/>
    </source>
</evidence>
<feature type="compositionally biased region" description="Low complexity" evidence="1">
    <location>
        <begin position="1"/>
        <end position="19"/>
    </location>
</feature>
<gene>
    <name evidence="2" type="ORF">AVDCRST_MAG06-2310</name>
</gene>
<proteinExistence type="predicted"/>
<feature type="non-terminal residue" evidence="2">
    <location>
        <position position="33"/>
    </location>
</feature>
<name>A0A6J4P134_9ACTN</name>
<reference evidence="2" key="1">
    <citation type="submission" date="2020-02" db="EMBL/GenBank/DDBJ databases">
        <authorList>
            <person name="Meier V. D."/>
        </authorList>
    </citation>
    <scope>NUCLEOTIDE SEQUENCE</scope>
    <source>
        <strain evidence="2">AVDCRST_MAG06</strain>
    </source>
</reference>
<feature type="non-terminal residue" evidence="2">
    <location>
        <position position="1"/>
    </location>
</feature>
<protein>
    <submittedName>
        <fullName evidence="2">Uncharacterized protein</fullName>
    </submittedName>
</protein>
<dbReference type="AlphaFoldDB" id="A0A6J4P134"/>
<sequence>GFCHQEAAQAHGQEEAPQAAEEDARAASQARQV</sequence>